<organism evidence="1 2">
    <name type="scientific">Opacimonas viscosa</name>
    <dbReference type="NCBI Taxonomy" id="2961944"/>
    <lineage>
        <taxon>Bacteria</taxon>
        <taxon>Pseudomonadati</taxon>
        <taxon>Pseudomonadota</taxon>
        <taxon>Gammaproteobacteria</taxon>
        <taxon>Alteromonadales</taxon>
        <taxon>Alteromonadaceae</taxon>
        <taxon>Opacimonas</taxon>
    </lineage>
</organism>
<accession>A0AA42BPD1</accession>
<dbReference type="EMBL" id="JANATA010000006">
    <property type="protein sequence ID" value="MCP3428306.1"/>
    <property type="molecule type" value="Genomic_DNA"/>
</dbReference>
<sequence length="145" mass="17016">MTTPRKKKYVPHLASLLGICEHNYGKLIRLLPEVDEVDLSYDFCVGELLSYQLQITESARYTTTLTMQQLSEQLPGYLKPIMTIRMYHDARSAEVLSCQNIGQIKASYEYPNLHMHQRNEKFMVNVFLAEWLTFCLHWQENTLIK</sequence>
<proteinExistence type="predicted"/>
<dbReference type="InterPro" id="IPR009659">
    <property type="entry name" value="DUF1249"/>
</dbReference>
<evidence type="ECO:0000313" key="1">
    <source>
        <dbReference type="EMBL" id="MCP3428306.1"/>
    </source>
</evidence>
<dbReference type="PANTHER" id="PTHR38774">
    <property type="entry name" value="CYTOPLASMIC PROTEIN-RELATED"/>
    <property type="match status" value="1"/>
</dbReference>
<dbReference type="Pfam" id="PF06853">
    <property type="entry name" value="DUF1249"/>
    <property type="match status" value="1"/>
</dbReference>
<keyword evidence="2" id="KW-1185">Reference proteome</keyword>
<name>A0AA42BPD1_9ALTE</name>
<evidence type="ECO:0000313" key="2">
    <source>
        <dbReference type="Proteomes" id="UP001165413"/>
    </source>
</evidence>
<gene>
    <name evidence="1" type="ORF">NLF92_05030</name>
</gene>
<comment type="caution">
    <text evidence="1">The sequence shown here is derived from an EMBL/GenBank/DDBJ whole genome shotgun (WGS) entry which is preliminary data.</text>
</comment>
<dbReference type="RefSeq" id="WP_254099499.1">
    <property type="nucleotide sequence ID" value="NZ_JANATA010000006.1"/>
</dbReference>
<reference evidence="1" key="1">
    <citation type="submission" date="2022-07" db="EMBL/GenBank/DDBJ databases">
        <title>Characterization of the Novel Bacterium Alteromonas immobilis LMIT006 and Alteromonas gregis LMIT007.</title>
        <authorList>
            <person name="Lin X."/>
        </authorList>
    </citation>
    <scope>NUCLEOTIDE SEQUENCE</scope>
    <source>
        <strain evidence="1">LMIT007</strain>
    </source>
</reference>
<dbReference type="PANTHER" id="PTHR38774:SF1">
    <property type="entry name" value="CYTOPLASMIC PROTEIN"/>
    <property type="match status" value="1"/>
</dbReference>
<protein>
    <submittedName>
        <fullName evidence="1">DUF1249 domain-containing protein</fullName>
    </submittedName>
</protein>
<dbReference type="AlphaFoldDB" id="A0AA42BPD1"/>
<dbReference type="Proteomes" id="UP001165413">
    <property type="component" value="Unassembled WGS sequence"/>
</dbReference>